<dbReference type="InterPro" id="IPR036410">
    <property type="entry name" value="HSP_DnaJ_Cys-rich_dom_sf"/>
</dbReference>
<accession>C5LNN4</accession>
<keyword evidence="4 6" id="KW-0862">Zinc</keyword>
<dbReference type="PANTHER" id="PTHR43096">
    <property type="entry name" value="DNAJ HOMOLOG 1, MITOCHONDRIAL-RELATED"/>
    <property type="match status" value="1"/>
</dbReference>
<evidence type="ECO:0000256" key="3">
    <source>
        <dbReference type="ARBA" id="ARBA00022771"/>
    </source>
</evidence>
<dbReference type="SMART" id="SM00271">
    <property type="entry name" value="DnaJ"/>
    <property type="match status" value="1"/>
</dbReference>
<evidence type="ECO:0000256" key="4">
    <source>
        <dbReference type="ARBA" id="ARBA00022833"/>
    </source>
</evidence>
<protein>
    <submittedName>
        <fullName evidence="10">Chaperone protein DNAJ, putative</fullName>
    </submittedName>
</protein>
<reference evidence="10 11" key="1">
    <citation type="submission" date="2008-07" db="EMBL/GenBank/DDBJ databases">
        <authorList>
            <person name="El-Sayed N."/>
            <person name="Caler E."/>
            <person name="Inman J."/>
            <person name="Amedeo P."/>
            <person name="Hass B."/>
            <person name="Wortman J."/>
        </authorList>
    </citation>
    <scope>NUCLEOTIDE SEQUENCE [LARGE SCALE GENOMIC DNA]</scope>
    <source>
        <strain evidence="11">ATCC 50983 / TXsc</strain>
    </source>
</reference>
<dbReference type="Gene3D" id="1.10.287.110">
    <property type="entry name" value="DnaJ domain"/>
    <property type="match status" value="1"/>
</dbReference>
<evidence type="ECO:0000313" key="11">
    <source>
        <dbReference type="Proteomes" id="UP000007800"/>
    </source>
</evidence>
<keyword evidence="3 6" id="KW-0863">Zinc-finger</keyword>
<dbReference type="GeneID" id="9040204"/>
<dbReference type="InterPro" id="IPR036869">
    <property type="entry name" value="J_dom_sf"/>
</dbReference>
<sequence length="408" mass="44882">MTVLLRRLAIRRVVSAHQRCFSTAGKKDPYNVMGLSPAASQKEIKEKFRELAKKYHPDRNPNDPEAQGRMATLTDAYAILTDPKKRSILDREQREMRNGSSTFLSVPYLIIAGRNVRQVFGRQAKYRQAGQVSQRGDDITTEIEVSFMEAMRGSTRTVALSCRQGCDTCNGSGAAPGTGWTMCRQCKGTGTVRVERGIMTMGMPCNTCSGSGQTLDHPCRSCRGEGAMVRRKDVLVSVPAGARQFTELRLPGLGHCGLRGGRNGDLFVTIKVKEHERFRRVDEDVHLTVPVTLSQALLGGTVEIPSLTSEKDIIRLQIPPNTLPGNSRIIRGKGPPKLSAGSSTDSSSNPRGNLVLHFSLSLPERLTPRQEALIREFDDIERESKEKRSSRNSDEGATEKRSASATAE</sequence>
<dbReference type="Gene3D" id="2.10.230.10">
    <property type="entry name" value="Heat shock protein DnaJ, cysteine-rich domain"/>
    <property type="match status" value="1"/>
</dbReference>
<dbReference type="PROSITE" id="PS50076">
    <property type="entry name" value="DNAJ_2"/>
    <property type="match status" value="1"/>
</dbReference>
<feature type="domain" description="CR-type" evidence="9">
    <location>
        <begin position="153"/>
        <end position="231"/>
    </location>
</feature>
<dbReference type="CDD" id="cd06257">
    <property type="entry name" value="DnaJ"/>
    <property type="match status" value="1"/>
</dbReference>
<proteinExistence type="inferred from homology"/>
<evidence type="ECO:0000256" key="5">
    <source>
        <dbReference type="ARBA" id="ARBA00023186"/>
    </source>
</evidence>
<dbReference type="Gene3D" id="2.60.260.20">
    <property type="entry name" value="Urease metallochaperone UreE, N-terminal domain"/>
    <property type="match status" value="2"/>
</dbReference>
<dbReference type="InParanoid" id="C5LNN4"/>
<dbReference type="SUPFAM" id="SSF46565">
    <property type="entry name" value="Chaperone J-domain"/>
    <property type="match status" value="1"/>
</dbReference>
<dbReference type="Pfam" id="PF00226">
    <property type="entry name" value="DnaJ"/>
    <property type="match status" value="1"/>
</dbReference>
<dbReference type="InterPro" id="IPR001623">
    <property type="entry name" value="DnaJ_domain"/>
</dbReference>
<dbReference type="Pfam" id="PF00684">
    <property type="entry name" value="DnaJ_CXXCXGXG"/>
    <property type="match status" value="1"/>
</dbReference>
<dbReference type="GO" id="GO:0005737">
    <property type="term" value="C:cytoplasm"/>
    <property type="evidence" value="ECO:0007669"/>
    <property type="project" value="TreeGrafter"/>
</dbReference>
<dbReference type="GO" id="GO:0031072">
    <property type="term" value="F:heat shock protein binding"/>
    <property type="evidence" value="ECO:0007669"/>
    <property type="project" value="InterPro"/>
</dbReference>
<dbReference type="GO" id="GO:0008270">
    <property type="term" value="F:zinc ion binding"/>
    <property type="evidence" value="ECO:0007669"/>
    <property type="project" value="UniProtKB-KW"/>
</dbReference>
<dbReference type="RefSeq" id="XP_002768935.1">
    <property type="nucleotide sequence ID" value="XM_002768889.1"/>
</dbReference>
<dbReference type="EMBL" id="GG683822">
    <property type="protein sequence ID" value="EER01653.1"/>
    <property type="molecule type" value="Genomic_DNA"/>
</dbReference>
<dbReference type="AlphaFoldDB" id="C5LNN4"/>
<feature type="domain" description="J" evidence="8">
    <location>
        <begin position="28"/>
        <end position="93"/>
    </location>
</feature>
<organism evidence="11">
    <name type="scientific">Perkinsus marinus (strain ATCC 50983 / TXsc)</name>
    <dbReference type="NCBI Taxonomy" id="423536"/>
    <lineage>
        <taxon>Eukaryota</taxon>
        <taxon>Sar</taxon>
        <taxon>Alveolata</taxon>
        <taxon>Perkinsozoa</taxon>
        <taxon>Perkinsea</taxon>
        <taxon>Perkinsida</taxon>
        <taxon>Perkinsidae</taxon>
        <taxon>Perkinsus</taxon>
    </lineage>
</organism>
<feature type="zinc finger region" description="CR-type" evidence="6">
    <location>
        <begin position="153"/>
        <end position="231"/>
    </location>
</feature>
<dbReference type="Proteomes" id="UP000007800">
    <property type="component" value="Unassembled WGS sequence"/>
</dbReference>
<dbReference type="GO" id="GO:0005524">
    <property type="term" value="F:ATP binding"/>
    <property type="evidence" value="ECO:0007669"/>
    <property type="project" value="InterPro"/>
</dbReference>
<dbReference type="Pfam" id="PF01556">
    <property type="entry name" value="DnaJ_C"/>
    <property type="match status" value="1"/>
</dbReference>
<evidence type="ECO:0000256" key="1">
    <source>
        <dbReference type="ARBA" id="ARBA00022723"/>
    </source>
</evidence>
<dbReference type="PROSITE" id="PS51188">
    <property type="entry name" value="ZF_CR"/>
    <property type="match status" value="1"/>
</dbReference>
<feature type="compositionally biased region" description="Polar residues" evidence="7">
    <location>
        <begin position="340"/>
        <end position="351"/>
    </location>
</feature>
<evidence type="ECO:0000256" key="6">
    <source>
        <dbReference type="PROSITE-ProRule" id="PRU00546"/>
    </source>
</evidence>
<keyword evidence="2" id="KW-0677">Repeat</keyword>
<dbReference type="GO" id="GO:0009408">
    <property type="term" value="P:response to heat"/>
    <property type="evidence" value="ECO:0007669"/>
    <property type="project" value="InterPro"/>
</dbReference>
<keyword evidence="5" id="KW-0143">Chaperone</keyword>
<dbReference type="SUPFAM" id="SSF49493">
    <property type="entry name" value="HSP40/DnaJ peptide-binding domain"/>
    <property type="match status" value="2"/>
</dbReference>
<dbReference type="PANTHER" id="PTHR43096:SF52">
    <property type="entry name" value="DNAJ HOMOLOG 1, MITOCHONDRIAL-RELATED"/>
    <property type="match status" value="1"/>
</dbReference>
<feature type="region of interest" description="Disordered" evidence="7">
    <location>
        <begin position="324"/>
        <end position="352"/>
    </location>
</feature>
<dbReference type="InterPro" id="IPR012724">
    <property type="entry name" value="DnaJ"/>
</dbReference>
<dbReference type="InterPro" id="IPR008971">
    <property type="entry name" value="HSP40/DnaJ_pept-bd"/>
</dbReference>
<dbReference type="FunCoup" id="C5LNN4">
    <property type="interactions" value="559"/>
</dbReference>
<dbReference type="PRINTS" id="PR00625">
    <property type="entry name" value="JDOMAIN"/>
</dbReference>
<gene>
    <name evidence="10" type="ORF">Pmar_PMAR008232</name>
</gene>
<dbReference type="HAMAP" id="MF_01152">
    <property type="entry name" value="DnaJ"/>
    <property type="match status" value="1"/>
</dbReference>
<dbReference type="OMA" id="MATDYYA"/>
<dbReference type="FunFam" id="2.10.230.10:FF:000002">
    <property type="entry name" value="Molecular chaperone DnaJ"/>
    <property type="match status" value="1"/>
</dbReference>
<keyword evidence="1 6" id="KW-0479">Metal-binding</keyword>
<evidence type="ECO:0000259" key="9">
    <source>
        <dbReference type="PROSITE" id="PS51188"/>
    </source>
</evidence>
<evidence type="ECO:0000256" key="2">
    <source>
        <dbReference type="ARBA" id="ARBA00022737"/>
    </source>
</evidence>
<dbReference type="GO" id="GO:0042026">
    <property type="term" value="P:protein refolding"/>
    <property type="evidence" value="ECO:0007669"/>
    <property type="project" value="TreeGrafter"/>
</dbReference>
<evidence type="ECO:0000313" key="10">
    <source>
        <dbReference type="EMBL" id="EER01653.1"/>
    </source>
</evidence>
<evidence type="ECO:0000259" key="8">
    <source>
        <dbReference type="PROSITE" id="PS50076"/>
    </source>
</evidence>
<dbReference type="InterPro" id="IPR002939">
    <property type="entry name" value="DnaJ_C"/>
</dbReference>
<name>C5LNN4_PERM5</name>
<dbReference type="CDD" id="cd10747">
    <property type="entry name" value="DnaJ_C"/>
    <property type="match status" value="1"/>
</dbReference>
<feature type="compositionally biased region" description="Basic and acidic residues" evidence="7">
    <location>
        <begin position="373"/>
        <end position="402"/>
    </location>
</feature>
<dbReference type="GO" id="GO:0051082">
    <property type="term" value="F:unfolded protein binding"/>
    <property type="evidence" value="ECO:0007669"/>
    <property type="project" value="InterPro"/>
</dbReference>
<evidence type="ECO:0000256" key="7">
    <source>
        <dbReference type="SAM" id="MobiDB-lite"/>
    </source>
</evidence>
<feature type="region of interest" description="Disordered" evidence="7">
    <location>
        <begin position="373"/>
        <end position="408"/>
    </location>
</feature>
<dbReference type="InterPro" id="IPR001305">
    <property type="entry name" value="HSP_DnaJ_Cys-rich_dom"/>
</dbReference>
<dbReference type="OrthoDB" id="10256793at2759"/>
<dbReference type="SUPFAM" id="SSF57938">
    <property type="entry name" value="DnaJ/Hsp40 cysteine-rich domain"/>
    <property type="match status" value="1"/>
</dbReference>
<keyword evidence="11" id="KW-1185">Reference proteome</keyword>
<dbReference type="CDD" id="cd10719">
    <property type="entry name" value="DnaJ_zf"/>
    <property type="match status" value="1"/>
</dbReference>